<evidence type="ECO:0000313" key="4">
    <source>
        <dbReference type="Proteomes" id="UP000315363"/>
    </source>
</evidence>
<name>A0ABY3A8I8_9FLAO</name>
<gene>
    <name evidence="3" type="ORF">GQ41_1339</name>
</gene>
<dbReference type="Pfam" id="PF00072">
    <property type="entry name" value="Response_reg"/>
    <property type="match status" value="1"/>
</dbReference>
<reference evidence="3 4" key="1">
    <citation type="submission" date="2019-06" db="EMBL/GenBank/DDBJ databases">
        <title>A large-scale integrated study on North Sea by COGITO (Coastal Microbe Genomic &amp; Taxonomic Observatory).</title>
        <authorList>
            <person name="Teeling H."/>
        </authorList>
    </citation>
    <scope>NUCLEOTIDE SEQUENCE [LARGE SCALE GENOMIC DNA]</scope>
    <source>
        <strain evidence="3 4">MAR_2009_79</strain>
    </source>
</reference>
<dbReference type="SMART" id="SM00448">
    <property type="entry name" value="REC"/>
    <property type="match status" value="1"/>
</dbReference>
<evidence type="ECO:0000259" key="2">
    <source>
        <dbReference type="PROSITE" id="PS50110"/>
    </source>
</evidence>
<organism evidence="3 4">
    <name type="scientific">Arenibacter algicola</name>
    <dbReference type="NCBI Taxonomy" id="616991"/>
    <lineage>
        <taxon>Bacteria</taxon>
        <taxon>Pseudomonadati</taxon>
        <taxon>Bacteroidota</taxon>
        <taxon>Flavobacteriia</taxon>
        <taxon>Flavobacteriales</taxon>
        <taxon>Flavobacteriaceae</taxon>
        <taxon>Arenibacter</taxon>
    </lineage>
</organism>
<keyword evidence="1" id="KW-0597">Phosphoprotein</keyword>
<dbReference type="InterPro" id="IPR011006">
    <property type="entry name" value="CheY-like_superfamily"/>
</dbReference>
<dbReference type="EMBL" id="VHIF01000001">
    <property type="protein sequence ID" value="TQO36753.1"/>
    <property type="molecule type" value="Genomic_DNA"/>
</dbReference>
<evidence type="ECO:0000256" key="1">
    <source>
        <dbReference type="PROSITE-ProRule" id="PRU00169"/>
    </source>
</evidence>
<proteinExistence type="predicted"/>
<dbReference type="Gene3D" id="3.40.50.2300">
    <property type="match status" value="1"/>
</dbReference>
<dbReference type="InterPro" id="IPR001789">
    <property type="entry name" value="Sig_transdc_resp-reg_receiver"/>
</dbReference>
<dbReference type="Proteomes" id="UP000315363">
    <property type="component" value="Unassembled WGS sequence"/>
</dbReference>
<feature type="modified residue" description="4-aspartylphosphate" evidence="1">
    <location>
        <position position="72"/>
    </location>
</feature>
<protein>
    <submittedName>
        <fullName evidence="3">Response regulator receiver domain-containing protein</fullName>
    </submittedName>
</protein>
<feature type="domain" description="Response regulatory" evidence="2">
    <location>
        <begin position="15"/>
        <end position="141"/>
    </location>
</feature>
<keyword evidence="4" id="KW-1185">Reference proteome</keyword>
<evidence type="ECO:0000313" key="3">
    <source>
        <dbReference type="EMBL" id="TQO36753.1"/>
    </source>
</evidence>
<dbReference type="PROSITE" id="PS50110">
    <property type="entry name" value="RESPONSE_REGULATORY"/>
    <property type="match status" value="1"/>
</dbReference>
<comment type="caution">
    <text evidence="3">The sequence shown here is derived from an EMBL/GenBank/DDBJ whole genome shotgun (WGS) entry which is preliminary data.</text>
</comment>
<dbReference type="SUPFAM" id="SSF52172">
    <property type="entry name" value="CheY-like"/>
    <property type="match status" value="1"/>
</dbReference>
<sequence length="143" mass="16579">MNYKKLLLVIMREETLWIIDDDMVSQFAIKYKIGQSYPNNRVSTFYSVQEALDALKSCMDGKMEFPQKVLLDLGLPVLTGWHFLVELEKFRGSIAPFEIYIVSAFSNSTDRQRAKNHSLVKGYFEKPLNNIAVDKIFMSRTNE</sequence>
<accession>A0ABY3A8I8</accession>